<gene>
    <name evidence="6" type="ORF">CTEN210_04858</name>
</gene>
<evidence type="ECO:0000259" key="5">
    <source>
        <dbReference type="PROSITE" id="PS50072"/>
    </source>
</evidence>
<feature type="domain" description="PPIase cyclophilin-type" evidence="5">
    <location>
        <begin position="90"/>
        <end position="222"/>
    </location>
</feature>
<feature type="signal peptide" evidence="4">
    <location>
        <begin position="1"/>
        <end position="21"/>
    </location>
</feature>
<feature type="chain" id="PRO_5041932030" description="peptidylprolyl isomerase" evidence="4">
    <location>
        <begin position="22"/>
        <end position="267"/>
    </location>
</feature>
<dbReference type="InterPro" id="IPR029000">
    <property type="entry name" value="Cyclophilin-like_dom_sf"/>
</dbReference>
<dbReference type="Gene3D" id="2.40.100.10">
    <property type="entry name" value="Cyclophilin-like"/>
    <property type="match status" value="1"/>
</dbReference>
<proteinExistence type="predicted"/>
<keyword evidence="4" id="KW-0732">Signal</keyword>
<evidence type="ECO:0000256" key="3">
    <source>
        <dbReference type="ARBA" id="ARBA00023235"/>
    </source>
</evidence>
<dbReference type="Pfam" id="PF00160">
    <property type="entry name" value="Pro_isomerase"/>
    <property type="match status" value="1"/>
</dbReference>
<name>A0AAD3CLS1_9STRA</name>
<dbReference type="GO" id="GO:0003755">
    <property type="term" value="F:peptidyl-prolyl cis-trans isomerase activity"/>
    <property type="evidence" value="ECO:0007669"/>
    <property type="project" value="UniProtKB-KW"/>
</dbReference>
<dbReference type="PROSITE" id="PS50072">
    <property type="entry name" value="CSA_PPIASE_2"/>
    <property type="match status" value="1"/>
</dbReference>
<evidence type="ECO:0000313" key="7">
    <source>
        <dbReference type="Proteomes" id="UP001054902"/>
    </source>
</evidence>
<keyword evidence="2" id="KW-0697">Rotamase</keyword>
<dbReference type="Proteomes" id="UP001054902">
    <property type="component" value="Unassembled WGS sequence"/>
</dbReference>
<evidence type="ECO:0000256" key="4">
    <source>
        <dbReference type="SAM" id="SignalP"/>
    </source>
</evidence>
<accession>A0AAD3CLS1</accession>
<evidence type="ECO:0000313" key="6">
    <source>
        <dbReference type="EMBL" id="GFH48382.1"/>
    </source>
</evidence>
<dbReference type="EC" id="5.2.1.8" evidence="1"/>
<dbReference type="AlphaFoldDB" id="A0AAD3CLS1"/>
<dbReference type="InterPro" id="IPR044665">
    <property type="entry name" value="E_coli_cyclophilin_A-like"/>
</dbReference>
<evidence type="ECO:0000256" key="1">
    <source>
        <dbReference type="ARBA" id="ARBA00013194"/>
    </source>
</evidence>
<reference evidence="6 7" key="1">
    <citation type="journal article" date="2021" name="Sci. Rep.">
        <title>The genome of the diatom Chaetoceros tenuissimus carries an ancient integrated fragment of an extant virus.</title>
        <authorList>
            <person name="Hongo Y."/>
            <person name="Kimura K."/>
            <person name="Takaki Y."/>
            <person name="Yoshida Y."/>
            <person name="Baba S."/>
            <person name="Kobayashi G."/>
            <person name="Nagasaki K."/>
            <person name="Hano T."/>
            <person name="Tomaru Y."/>
        </authorList>
    </citation>
    <scope>NUCLEOTIDE SEQUENCE [LARGE SCALE GENOMIC DNA]</scope>
    <source>
        <strain evidence="6 7">NIES-3715</strain>
    </source>
</reference>
<protein>
    <recommendedName>
        <fullName evidence="1">peptidylprolyl isomerase</fullName>
        <ecNumber evidence="1">5.2.1.8</ecNumber>
    </recommendedName>
</protein>
<keyword evidence="3" id="KW-0413">Isomerase</keyword>
<sequence>MRICLYIATLLVIVCMNEILAFSGQPTKSNEIVKPSSRRNILKSGITAAAALVVLDQNADAAFGEDGSKQEPFRVILSVQTDRSTEKQDNLEIEVIPEWAPLASARFKELVETGFYDGSRFHRVLVFYVAQFGISSDKSKNQEWIFCERNCKSLPDEPRLMNNKRGTLSFASSGKNSRQTQVFINLVDNDGVPNFLDAQGFVPFARVVDNEKNWAVLDKLNKEYGIQESISGGMVGSVNQAKASFYGEEYLDALFPKLSVIKSAKII</sequence>
<keyword evidence="7" id="KW-1185">Reference proteome</keyword>
<dbReference type="EMBL" id="BLLK01000027">
    <property type="protein sequence ID" value="GFH48382.1"/>
    <property type="molecule type" value="Genomic_DNA"/>
</dbReference>
<dbReference type="InterPro" id="IPR002130">
    <property type="entry name" value="Cyclophilin-type_PPIase_dom"/>
</dbReference>
<comment type="caution">
    <text evidence="6">The sequence shown here is derived from an EMBL/GenBank/DDBJ whole genome shotgun (WGS) entry which is preliminary data.</text>
</comment>
<evidence type="ECO:0000256" key="2">
    <source>
        <dbReference type="ARBA" id="ARBA00023110"/>
    </source>
</evidence>
<dbReference type="PANTHER" id="PTHR43246">
    <property type="entry name" value="PEPTIDYL-PROLYL CIS-TRANS ISOMERASE CYP38, CHLOROPLASTIC"/>
    <property type="match status" value="1"/>
</dbReference>
<organism evidence="6 7">
    <name type="scientific">Chaetoceros tenuissimus</name>
    <dbReference type="NCBI Taxonomy" id="426638"/>
    <lineage>
        <taxon>Eukaryota</taxon>
        <taxon>Sar</taxon>
        <taxon>Stramenopiles</taxon>
        <taxon>Ochrophyta</taxon>
        <taxon>Bacillariophyta</taxon>
        <taxon>Coscinodiscophyceae</taxon>
        <taxon>Chaetocerotophycidae</taxon>
        <taxon>Chaetocerotales</taxon>
        <taxon>Chaetocerotaceae</taxon>
        <taxon>Chaetoceros</taxon>
    </lineage>
</organism>
<dbReference type="SUPFAM" id="SSF50891">
    <property type="entry name" value="Cyclophilin-like"/>
    <property type="match status" value="1"/>
</dbReference>